<gene>
    <name evidence="1" type="ORF">BDV38DRAFT_48242</name>
</gene>
<dbReference type="PANTHER" id="PTHR47843:SF2">
    <property type="entry name" value="BTB DOMAIN-CONTAINING PROTEIN"/>
    <property type="match status" value="1"/>
</dbReference>
<accession>A0A5N6SA74</accession>
<keyword evidence="2" id="KW-1185">Reference proteome</keyword>
<evidence type="ECO:0000313" key="1">
    <source>
        <dbReference type="EMBL" id="KAE8130759.1"/>
    </source>
</evidence>
<dbReference type="OrthoDB" id="9997739at2759"/>
<dbReference type="InterPro" id="IPR011333">
    <property type="entry name" value="SKP1/BTB/POZ_sf"/>
</dbReference>
<sequence length="250" mass="28626">MTPCNNRVFQSKLLKFTIGTDREEVIIHSDILKSHSTPWFDSDGGSFAGDESIIIKDTDKYIFSLACQYLYTGDYSITIPGDTPPPGLAFGGREKVQQARVLEGCLFRDTETVEQFAEYLVRRIQPRPSEGSQGSYSPTMDYTEMLLTHARLHVFAAKYGLQELRDICLFKILHLLHTFPICQDRTGDIVRLFDFALRAGTERCENLIRMVCHYAAWHIRLFLHNREFEILLQEQPTLVKLLLTIMSGSP</sequence>
<feature type="non-terminal residue" evidence="1">
    <location>
        <position position="1"/>
    </location>
</feature>
<evidence type="ECO:0000313" key="2">
    <source>
        <dbReference type="Proteomes" id="UP000325672"/>
    </source>
</evidence>
<dbReference type="GeneID" id="43647633"/>
<evidence type="ECO:0008006" key="3">
    <source>
        <dbReference type="Google" id="ProtNLM"/>
    </source>
</evidence>
<protein>
    <recommendedName>
        <fullName evidence="3">BTB domain-containing protein</fullName>
    </recommendedName>
</protein>
<organism evidence="1 2">
    <name type="scientific">Aspergillus pseudotamarii</name>
    <dbReference type="NCBI Taxonomy" id="132259"/>
    <lineage>
        <taxon>Eukaryota</taxon>
        <taxon>Fungi</taxon>
        <taxon>Dikarya</taxon>
        <taxon>Ascomycota</taxon>
        <taxon>Pezizomycotina</taxon>
        <taxon>Eurotiomycetes</taxon>
        <taxon>Eurotiomycetidae</taxon>
        <taxon>Eurotiales</taxon>
        <taxon>Aspergillaceae</taxon>
        <taxon>Aspergillus</taxon>
        <taxon>Aspergillus subgen. Circumdati</taxon>
    </lineage>
</organism>
<dbReference type="PANTHER" id="PTHR47843">
    <property type="entry name" value="BTB DOMAIN-CONTAINING PROTEIN-RELATED"/>
    <property type="match status" value="1"/>
</dbReference>
<dbReference type="Proteomes" id="UP000325672">
    <property type="component" value="Unassembled WGS sequence"/>
</dbReference>
<dbReference type="EMBL" id="ML743701">
    <property type="protein sequence ID" value="KAE8130759.1"/>
    <property type="molecule type" value="Genomic_DNA"/>
</dbReference>
<proteinExistence type="predicted"/>
<dbReference type="Gene3D" id="3.30.710.10">
    <property type="entry name" value="Potassium Channel Kv1.1, Chain A"/>
    <property type="match status" value="1"/>
</dbReference>
<name>A0A5N6SA74_ASPPS</name>
<dbReference type="AlphaFoldDB" id="A0A5N6SA74"/>
<reference evidence="1 2" key="1">
    <citation type="submission" date="2019-04" db="EMBL/GenBank/DDBJ databases">
        <title>Friends and foes A comparative genomics study of 23 Aspergillus species from section Flavi.</title>
        <authorList>
            <consortium name="DOE Joint Genome Institute"/>
            <person name="Kjaerbolling I."/>
            <person name="Vesth T."/>
            <person name="Frisvad J.C."/>
            <person name="Nybo J.L."/>
            <person name="Theobald S."/>
            <person name="Kildgaard S."/>
            <person name="Isbrandt T."/>
            <person name="Kuo A."/>
            <person name="Sato A."/>
            <person name="Lyhne E.K."/>
            <person name="Kogle M.E."/>
            <person name="Wiebenga A."/>
            <person name="Kun R.S."/>
            <person name="Lubbers R.J."/>
            <person name="Makela M.R."/>
            <person name="Barry K."/>
            <person name="Chovatia M."/>
            <person name="Clum A."/>
            <person name="Daum C."/>
            <person name="Haridas S."/>
            <person name="He G."/>
            <person name="LaButti K."/>
            <person name="Lipzen A."/>
            <person name="Mondo S."/>
            <person name="Riley R."/>
            <person name="Salamov A."/>
            <person name="Simmons B.A."/>
            <person name="Magnuson J.K."/>
            <person name="Henrissat B."/>
            <person name="Mortensen U.H."/>
            <person name="Larsen T.O."/>
            <person name="Devries R.P."/>
            <person name="Grigoriev I.V."/>
            <person name="Machida M."/>
            <person name="Baker S.E."/>
            <person name="Andersen M.R."/>
        </authorList>
    </citation>
    <scope>NUCLEOTIDE SEQUENCE [LARGE SCALE GENOMIC DNA]</scope>
    <source>
        <strain evidence="1 2">CBS 117625</strain>
    </source>
</reference>
<dbReference type="RefSeq" id="XP_031906822.1">
    <property type="nucleotide sequence ID" value="XM_032063423.1"/>
</dbReference>